<dbReference type="Pfam" id="PF10318">
    <property type="entry name" value="7TM_GPCR_Srh"/>
    <property type="match status" value="1"/>
</dbReference>
<evidence type="ECO:0000313" key="2">
    <source>
        <dbReference type="Proteomes" id="UP000887540"/>
    </source>
</evidence>
<dbReference type="PANTHER" id="PTHR22943">
    <property type="entry name" value="7-TRANSMEMBRANE DOMAIN RECEPTOR C.ELEGANS"/>
    <property type="match status" value="1"/>
</dbReference>
<keyword evidence="2" id="KW-1185">Reference proteome</keyword>
<keyword evidence="1" id="KW-0472">Membrane</keyword>
<organism evidence="2 3">
    <name type="scientific">Acrobeloides nanus</name>
    <dbReference type="NCBI Taxonomy" id="290746"/>
    <lineage>
        <taxon>Eukaryota</taxon>
        <taxon>Metazoa</taxon>
        <taxon>Ecdysozoa</taxon>
        <taxon>Nematoda</taxon>
        <taxon>Chromadorea</taxon>
        <taxon>Rhabditida</taxon>
        <taxon>Tylenchina</taxon>
        <taxon>Cephalobomorpha</taxon>
        <taxon>Cephaloboidea</taxon>
        <taxon>Cephalobidae</taxon>
        <taxon>Acrobeloides</taxon>
    </lineage>
</organism>
<keyword evidence="1" id="KW-0812">Transmembrane</keyword>
<dbReference type="AlphaFoldDB" id="A0A914DVU3"/>
<protein>
    <submittedName>
        <fullName evidence="3">Uncharacterized protein</fullName>
    </submittedName>
</protein>
<dbReference type="Proteomes" id="UP000887540">
    <property type="component" value="Unplaced"/>
</dbReference>
<reference evidence="3" key="1">
    <citation type="submission" date="2022-11" db="UniProtKB">
        <authorList>
            <consortium name="WormBaseParasite"/>
        </authorList>
    </citation>
    <scope>IDENTIFICATION</scope>
</reference>
<accession>A0A914DVU3</accession>
<keyword evidence="1" id="KW-1133">Transmembrane helix</keyword>
<evidence type="ECO:0000256" key="1">
    <source>
        <dbReference type="SAM" id="Phobius"/>
    </source>
</evidence>
<dbReference type="PANTHER" id="PTHR22943:SF248">
    <property type="entry name" value="SEVEN TM RECEPTOR"/>
    <property type="match status" value="1"/>
</dbReference>
<proteinExistence type="predicted"/>
<dbReference type="WBParaSite" id="ACRNAN_scaffold4401.g28989.t1">
    <property type="protein sequence ID" value="ACRNAN_scaffold4401.g28989.t1"/>
    <property type="gene ID" value="ACRNAN_scaffold4401.g28989"/>
</dbReference>
<feature type="transmembrane region" description="Helical" evidence="1">
    <location>
        <begin position="121"/>
        <end position="143"/>
    </location>
</feature>
<name>A0A914DVU3_9BILA</name>
<feature type="transmembrane region" description="Helical" evidence="1">
    <location>
        <begin position="84"/>
        <end position="109"/>
    </location>
</feature>
<dbReference type="InterPro" id="IPR019422">
    <property type="entry name" value="7TM_GPCR_serpentine_rcpt_Srh"/>
</dbReference>
<dbReference type="SUPFAM" id="SSF81321">
    <property type="entry name" value="Family A G protein-coupled receptor-like"/>
    <property type="match status" value="1"/>
</dbReference>
<sequence length="198" mass="22862">MHFTKADIVQAILNECPVLEIFIDFPGFFGVPFSKVESIVMLVMAGFILGWGVISIFCSIFYYKSLKQWKETVTSSTYKLQRMLFFALVAQTVNNWIFAILPLATAFIWSAERHIYSSYATMLGIFISSFHTIADIVATLYFIRPYRACIMKFIRRLFTKFIRVHPTPQVANLGILPSNIHFSNQSEYARVARLMRDQ</sequence>
<evidence type="ECO:0000313" key="3">
    <source>
        <dbReference type="WBParaSite" id="ACRNAN_scaffold4401.g28989.t1"/>
    </source>
</evidence>
<feature type="transmembrane region" description="Helical" evidence="1">
    <location>
        <begin position="39"/>
        <end position="63"/>
    </location>
</feature>